<dbReference type="InterPro" id="IPR028081">
    <property type="entry name" value="Leu-bd"/>
</dbReference>
<dbReference type="PANTHER" id="PTHR30483">
    <property type="entry name" value="LEUCINE-SPECIFIC-BINDING PROTEIN"/>
    <property type="match status" value="1"/>
</dbReference>
<keyword evidence="7" id="KW-1185">Reference proteome</keyword>
<evidence type="ECO:0000256" key="4">
    <source>
        <dbReference type="SAM" id="SignalP"/>
    </source>
</evidence>
<keyword evidence="2 4" id="KW-0732">Signal</keyword>
<gene>
    <name evidence="6" type="ORF">V3328_23395</name>
</gene>
<evidence type="ECO:0000313" key="6">
    <source>
        <dbReference type="EMBL" id="MEJ8574443.1"/>
    </source>
</evidence>
<dbReference type="Pfam" id="PF13458">
    <property type="entry name" value="Peripla_BP_6"/>
    <property type="match status" value="1"/>
</dbReference>
<evidence type="ECO:0000259" key="5">
    <source>
        <dbReference type="Pfam" id="PF13458"/>
    </source>
</evidence>
<keyword evidence="3" id="KW-0813">Transport</keyword>
<accession>A0AAW9S2P8</accession>
<feature type="chain" id="PRO_5043544378" evidence="4">
    <location>
        <begin position="24"/>
        <end position="425"/>
    </location>
</feature>
<organism evidence="6 7">
    <name type="scientific">Microbaculum marinum</name>
    <dbReference type="NCBI Taxonomy" id="1764581"/>
    <lineage>
        <taxon>Bacteria</taxon>
        <taxon>Pseudomonadati</taxon>
        <taxon>Pseudomonadota</taxon>
        <taxon>Alphaproteobacteria</taxon>
        <taxon>Hyphomicrobiales</taxon>
        <taxon>Tepidamorphaceae</taxon>
        <taxon>Microbaculum</taxon>
    </lineage>
</organism>
<dbReference type="CDD" id="cd06334">
    <property type="entry name" value="PBP1_ABC_ligand_binding-like"/>
    <property type="match status" value="1"/>
</dbReference>
<dbReference type="InterPro" id="IPR051010">
    <property type="entry name" value="BCAA_transport"/>
</dbReference>
<dbReference type="EMBL" id="JAZHOF010000012">
    <property type="protein sequence ID" value="MEJ8574443.1"/>
    <property type="molecule type" value="Genomic_DNA"/>
</dbReference>
<protein>
    <submittedName>
        <fullName evidence="6">ABC transporter substrate-binding protein</fullName>
    </submittedName>
</protein>
<dbReference type="InterPro" id="IPR028082">
    <property type="entry name" value="Peripla_BP_I"/>
</dbReference>
<proteinExistence type="inferred from homology"/>
<evidence type="ECO:0000256" key="1">
    <source>
        <dbReference type="ARBA" id="ARBA00010062"/>
    </source>
</evidence>
<dbReference type="AlphaFoldDB" id="A0AAW9S2P8"/>
<evidence type="ECO:0000256" key="2">
    <source>
        <dbReference type="ARBA" id="ARBA00022729"/>
    </source>
</evidence>
<keyword evidence="3" id="KW-0029">Amino-acid transport</keyword>
<dbReference type="GO" id="GO:0006865">
    <property type="term" value="P:amino acid transport"/>
    <property type="evidence" value="ECO:0007669"/>
    <property type="project" value="UniProtKB-KW"/>
</dbReference>
<reference evidence="6 7" key="1">
    <citation type="submission" date="2024-02" db="EMBL/GenBank/DDBJ databases">
        <title>Genome analysis and characterization of Microbaculum marinisediminis sp. nov., isolated from marine sediment.</title>
        <authorList>
            <person name="Du Z.-J."/>
            <person name="Ye Y.-Q."/>
            <person name="Zhang Z.-R."/>
            <person name="Yuan S.-M."/>
            <person name="Zhang X.-Y."/>
        </authorList>
    </citation>
    <scope>NUCLEOTIDE SEQUENCE [LARGE SCALE GENOMIC DNA]</scope>
    <source>
        <strain evidence="6 7">SDUM1044001</strain>
    </source>
</reference>
<dbReference type="PANTHER" id="PTHR30483:SF38">
    <property type="entry name" value="BLR7848 PROTEIN"/>
    <property type="match status" value="1"/>
</dbReference>
<comment type="caution">
    <text evidence="6">The sequence shown here is derived from an EMBL/GenBank/DDBJ whole genome shotgun (WGS) entry which is preliminary data.</text>
</comment>
<sequence length="425" mass="45688">MSILKWTAVVLAGGYILASPALAQETISIGHLADYSGATSDVGMPYGQGVADTFEYINENGGINGKKVDIETIDYSYQVPRAIAAYKKWAQRDKVAAIMGWGTADTEALITFVTKDKVPYFSGSYAATLTDPVGDKAERAAPYNFFYGPSYSDAARALVKWAADDWKAKGGEGTPKYVHMGANHPYSNSPKAAAEEYAKELGFEVLPAIQFSLAPADFTAQCLSLKESGADYAFIANTTNSSVSLLKACETVGTDVQFLSNVWGMDEAAAKAAGTAADGVVIPVRTAAVWTDEAPGLAVMKEVAKVSDSSGEQYRPVHYLAGICSALFVRDALKWADENGGIDGENVRKAMYAQADWFPEGTDGVCKPMTWTDTDHRPTAEVSLYQIHVTGQPDNDLNKAIESGAVKMDKIATVELPRRDDWHGH</sequence>
<dbReference type="Gene3D" id="3.40.50.2300">
    <property type="match status" value="2"/>
</dbReference>
<comment type="similarity">
    <text evidence="1">Belongs to the leucine-binding protein family.</text>
</comment>
<feature type="domain" description="Leucine-binding protein" evidence="5">
    <location>
        <begin position="26"/>
        <end position="388"/>
    </location>
</feature>
<evidence type="ECO:0000256" key="3">
    <source>
        <dbReference type="ARBA" id="ARBA00022970"/>
    </source>
</evidence>
<name>A0AAW9S2P8_9HYPH</name>
<dbReference type="RefSeq" id="WP_340332145.1">
    <property type="nucleotide sequence ID" value="NZ_JAZHOF010000012.1"/>
</dbReference>
<dbReference type="SUPFAM" id="SSF53822">
    <property type="entry name" value="Periplasmic binding protein-like I"/>
    <property type="match status" value="1"/>
</dbReference>
<feature type="signal peptide" evidence="4">
    <location>
        <begin position="1"/>
        <end position="23"/>
    </location>
</feature>
<evidence type="ECO:0000313" key="7">
    <source>
        <dbReference type="Proteomes" id="UP001378188"/>
    </source>
</evidence>
<dbReference type="Proteomes" id="UP001378188">
    <property type="component" value="Unassembled WGS sequence"/>
</dbReference>